<dbReference type="AlphaFoldDB" id="A0A2U1KFG3"/>
<reference evidence="1 2" key="1">
    <citation type="journal article" date="2018" name="Mol. Plant">
        <title>The genome of Artemisia annua provides insight into the evolution of Asteraceae family and artemisinin biosynthesis.</title>
        <authorList>
            <person name="Shen Q."/>
            <person name="Zhang L."/>
            <person name="Liao Z."/>
            <person name="Wang S."/>
            <person name="Yan T."/>
            <person name="Shi P."/>
            <person name="Liu M."/>
            <person name="Fu X."/>
            <person name="Pan Q."/>
            <person name="Wang Y."/>
            <person name="Lv Z."/>
            <person name="Lu X."/>
            <person name="Zhang F."/>
            <person name="Jiang W."/>
            <person name="Ma Y."/>
            <person name="Chen M."/>
            <person name="Hao X."/>
            <person name="Li L."/>
            <person name="Tang Y."/>
            <person name="Lv G."/>
            <person name="Zhou Y."/>
            <person name="Sun X."/>
            <person name="Brodelius P.E."/>
            <person name="Rose J.K.C."/>
            <person name="Tang K."/>
        </authorList>
    </citation>
    <scope>NUCLEOTIDE SEQUENCE [LARGE SCALE GENOMIC DNA]</scope>
    <source>
        <strain evidence="2">cv. Huhao1</strain>
        <tissue evidence="1">Leaf</tissue>
    </source>
</reference>
<comment type="caution">
    <text evidence="1">The sequence shown here is derived from an EMBL/GenBank/DDBJ whole genome shotgun (WGS) entry which is preliminary data.</text>
</comment>
<organism evidence="1 2">
    <name type="scientific">Artemisia annua</name>
    <name type="common">Sweet wormwood</name>
    <dbReference type="NCBI Taxonomy" id="35608"/>
    <lineage>
        <taxon>Eukaryota</taxon>
        <taxon>Viridiplantae</taxon>
        <taxon>Streptophyta</taxon>
        <taxon>Embryophyta</taxon>
        <taxon>Tracheophyta</taxon>
        <taxon>Spermatophyta</taxon>
        <taxon>Magnoliopsida</taxon>
        <taxon>eudicotyledons</taxon>
        <taxon>Gunneridae</taxon>
        <taxon>Pentapetalae</taxon>
        <taxon>asterids</taxon>
        <taxon>campanulids</taxon>
        <taxon>Asterales</taxon>
        <taxon>Asteraceae</taxon>
        <taxon>Asteroideae</taxon>
        <taxon>Anthemideae</taxon>
        <taxon>Artemisiinae</taxon>
        <taxon>Artemisia</taxon>
    </lineage>
</organism>
<evidence type="ECO:0000313" key="2">
    <source>
        <dbReference type="Proteomes" id="UP000245207"/>
    </source>
</evidence>
<keyword evidence="2" id="KW-1185">Reference proteome</keyword>
<accession>A0A2U1KFG3</accession>
<protein>
    <submittedName>
        <fullName evidence="1">Uncharacterized protein</fullName>
    </submittedName>
</protein>
<evidence type="ECO:0000313" key="1">
    <source>
        <dbReference type="EMBL" id="PWA35534.1"/>
    </source>
</evidence>
<name>A0A2U1KFG3_ARTAN</name>
<dbReference type="EMBL" id="PKPP01019858">
    <property type="protein sequence ID" value="PWA35534.1"/>
    <property type="molecule type" value="Genomic_DNA"/>
</dbReference>
<gene>
    <name evidence="1" type="ORF">CTI12_AA608610</name>
</gene>
<dbReference type="Proteomes" id="UP000245207">
    <property type="component" value="Unassembled WGS sequence"/>
</dbReference>
<sequence>MVYNGEYWKKARCAFSKKGKSLRILHQMELRQYEATDQQDIPGAIVFESAPEKNTDYDVIIQKKGERPQWLNKLHSTYMALQFPLLFVYG</sequence>
<proteinExistence type="predicted"/>